<name>A0A845L5Y9_9FIRM</name>
<feature type="transmembrane region" description="Helical" evidence="7">
    <location>
        <begin position="282"/>
        <end position="300"/>
    </location>
</feature>
<organism evidence="9 10">
    <name type="scientific">Heliomicrobium undosum</name>
    <dbReference type="NCBI Taxonomy" id="121734"/>
    <lineage>
        <taxon>Bacteria</taxon>
        <taxon>Bacillati</taxon>
        <taxon>Bacillota</taxon>
        <taxon>Clostridia</taxon>
        <taxon>Eubacteriales</taxon>
        <taxon>Heliobacteriaceae</taxon>
        <taxon>Heliomicrobium</taxon>
    </lineage>
</organism>
<feature type="transmembrane region" description="Helical" evidence="7">
    <location>
        <begin position="342"/>
        <end position="361"/>
    </location>
</feature>
<gene>
    <name evidence="9" type="ORF">GTO91_05585</name>
</gene>
<accession>A0A845L5Y9</accession>
<evidence type="ECO:0000256" key="2">
    <source>
        <dbReference type="ARBA" id="ARBA00022448"/>
    </source>
</evidence>
<evidence type="ECO:0000259" key="8">
    <source>
        <dbReference type="PROSITE" id="PS50850"/>
    </source>
</evidence>
<comment type="subcellular location">
    <subcellularLocation>
        <location evidence="1">Cell membrane</location>
        <topology evidence="1">Multi-pass membrane protein</topology>
    </subcellularLocation>
</comment>
<dbReference type="Gene3D" id="1.20.1250.20">
    <property type="entry name" value="MFS general substrate transporter like domains"/>
    <property type="match status" value="1"/>
</dbReference>
<dbReference type="InterPro" id="IPR036259">
    <property type="entry name" value="MFS_trans_sf"/>
</dbReference>
<dbReference type="Proteomes" id="UP000463470">
    <property type="component" value="Unassembled WGS sequence"/>
</dbReference>
<evidence type="ECO:0000313" key="9">
    <source>
        <dbReference type="EMBL" id="MZP29178.1"/>
    </source>
</evidence>
<evidence type="ECO:0000256" key="3">
    <source>
        <dbReference type="ARBA" id="ARBA00022475"/>
    </source>
</evidence>
<sequence length="442" mass="47820">MAQNYGFSRFMVVWSGQLISNIGSGLTAFTLGLFVYQTTESATSYALLMLFSFLPSLLLKPVGGVLADRFDRRLMMITGDLGSAMGLLFILGWLLSGHLALWQIYTGAAISSVFAALQNPAYKASVSDFLPEERFAQASGLMQLAASSQYLVSPVLSGFLFNRIDIKYILLIDMATFFIAVLAVFFVRANQATSLRKVEKPQLFSEMREGFHAITGNKGIVILIAITSVLCFYIGFLQTLFGPMLLHLMDAESFGVTQALCAAGLLVSSLLIGVMGGSERHVSTISLSLFLVGLFYAWIGCSTNRHFIIVSGFLFFFTLPFVQTSLEVLIRRNVDNEKQGRVWSIISLVTQLGYPVAYGLAGPLADDVFNPLLMEQGLLAPTVGRLIGAGTGRGIGLMFIIAGVLVILLAAAISRNRAIRDLEKGEGQGEPFPPAGLGQANT</sequence>
<keyword evidence="10" id="KW-1185">Reference proteome</keyword>
<evidence type="ECO:0000313" key="10">
    <source>
        <dbReference type="Proteomes" id="UP000463470"/>
    </source>
</evidence>
<evidence type="ECO:0000256" key="7">
    <source>
        <dbReference type="SAM" id="Phobius"/>
    </source>
</evidence>
<feature type="transmembrane region" description="Helical" evidence="7">
    <location>
        <begin position="166"/>
        <end position="187"/>
    </location>
</feature>
<keyword evidence="3" id="KW-1003">Cell membrane</keyword>
<keyword evidence="4 7" id="KW-0812">Transmembrane</keyword>
<dbReference type="RefSeq" id="WP_161256132.1">
    <property type="nucleotide sequence ID" value="NZ_WXEY01000004.1"/>
</dbReference>
<feature type="domain" description="Major facilitator superfamily (MFS) profile" evidence="8">
    <location>
        <begin position="1"/>
        <end position="192"/>
    </location>
</feature>
<feature type="transmembrane region" description="Helical" evidence="7">
    <location>
        <begin position="306"/>
        <end position="330"/>
    </location>
</feature>
<dbReference type="GO" id="GO:0005886">
    <property type="term" value="C:plasma membrane"/>
    <property type="evidence" value="ECO:0007669"/>
    <property type="project" value="UniProtKB-SubCell"/>
</dbReference>
<feature type="transmembrane region" description="Helical" evidence="7">
    <location>
        <begin position="42"/>
        <end position="62"/>
    </location>
</feature>
<feature type="transmembrane region" description="Helical" evidence="7">
    <location>
        <begin position="12"/>
        <end position="36"/>
    </location>
</feature>
<keyword evidence="2" id="KW-0813">Transport</keyword>
<feature type="transmembrane region" description="Helical" evidence="7">
    <location>
        <begin position="220"/>
        <end position="241"/>
    </location>
</feature>
<dbReference type="OrthoDB" id="9763297at2"/>
<comment type="caution">
    <text evidence="9">The sequence shown here is derived from an EMBL/GenBank/DDBJ whole genome shotgun (WGS) entry which is preliminary data.</text>
</comment>
<dbReference type="PROSITE" id="PS50850">
    <property type="entry name" value="MFS"/>
    <property type="match status" value="1"/>
</dbReference>
<feature type="transmembrane region" description="Helical" evidence="7">
    <location>
        <begin position="253"/>
        <end position="275"/>
    </location>
</feature>
<evidence type="ECO:0000256" key="6">
    <source>
        <dbReference type="ARBA" id="ARBA00023136"/>
    </source>
</evidence>
<dbReference type="Pfam" id="PF07690">
    <property type="entry name" value="MFS_1"/>
    <property type="match status" value="1"/>
</dbReference>
<evidence type="ECO:0000256" key="4">
    <source>
        <dbReference type="ARBA" id="ARBA00022692"/>
    </source>
</evidence>
<keyword evidence="5 7" id="KW-1133">Transmembrane helix</keyword>
<dbReference type="InterPro" id="IPR020846">
    <property type="entry name" value="MFS_dom"/>
</dbReference>
<dbReference type="CDD" id="cd06173">
    <property type="entry name" value="MFS_MefA_like"/>
    <property type="match status" value="1"/>
</dbReference>
<evidence type="ECO:0000256" key="1">
    <source>
        <dbReference type="ARBA" id="ARBA00004651"/>
    </source>
</evidence>
<protein>
    <submittedName>
        <fullName evidence="9">MFS transporter</fullName>
    </submittedName>
</protein>
<dbReference type="InterPro" id="IPR011701">
    <property type="entry name" value="MFS"/>
</dbReference>
<dbReference type="PANTHER" id="PTHR43266:SF2">
    <property type="entry name" value="MAJOR FACILITATOR SUPERFAMILY (MFS) PROFILE DOMAIN-CONTAINING PROTEIN"/>
    <property type="match status" value="1"/>
</dbReference>
<feature type="transmembrane region" description="Helical" evidence="7">
    <location>
        <begin position="395"/>
        <end position="414"/>
    </location>
</feature>
<dbReference type="AlphaFoldDB" id="A0A845L5Y9"/>
<dbReference type="EMBL" id="WXEY01000004">
    <property type="protein sequence ID" value="MZP29178.1"/>
    <property type="molecule type" value="Genomic_DNA"/>
</dbReference>
<evidence type="ECO:0000256" key="5">
    <source>
        <dbReference type="ARBA" id="ARBA00022989"/>
    </source>
</evidence>
<keyword evidence="6 7" id="KW-0472">Membrane</keyword>
<dbReference type="GO" id="GO:0022857">
    <property type="term" value="F:transmembrane transporter activity"/>
    <property type="evidence" value="ECO:0007669"/>
    <property type="project" value="InterPro"/>
</dbReference>
<proteinExistence type="predicted"/>
<dbReference type="SUPFAM" id="SSF103473">
    <property type="entry name" value="MFS general substrate transporter"/>
    <property type="match status" value="1"/>
</dbReference>
<dbReference type="PANTHER" id="PTHR43266">
    <property type="entry name" value="MACROLIDE-EFFLUX PROTEIN"/>
    <property type="match status" value="1"/>
</dbReference>
<feature type="transmembrane region" description="Helical" evidence="7">
    <location>
        <begin position="74"/>
        <end position="94"/>
    </location>
</feature>
<reference evidence="9 10" key="1">
    <citation type="submission" date="2020-01" db="EMBL/GenBank/DDBJ databases">
        <title>Whole-genome sequence of Heliobacterium undosum DSM 13378.</title>
        <authorList>
            <person name="Kyndt J.A."/>
            <person name="Meyer T.E."/>
        </authorList>
    </citation>
    <scope>NUCLEOTIDE SEQUENCE [LARGE SCALE GENOMIC DNA]</scope>
    <source>
        <strain evidence="9 10">DSM 13378</strain>
    </source>
</reference>